<dbReference type="EMBL" id="MEUX01000026">
    <property type="protein sequence ID" value="OGC46924.1"/>
    <property type="molecule type" value="Genomic_DNA"/>
</dbReference>
<sequence>MILPVYISGRRVHFLLVQDEPFEVLSTFGYKFPFVEDYSNSFITKKKLIQAISSITNLKKLNSDDLLIISDTKQVNNIDINFQIDEVILDIPYLFCVLGLYSQSSLSALSKEEINHFMTKIYLGDDIDDEIRLKVDTSKIKNFFKENSNKLKTVHKVVVCNDFASEKYKKKIKDIFLSEFASNVVTPCSFGITFDYDYKEILKFGFLKSKRTDIKKYLNSSHEIPETKVLFAPGALEAEFSIIDIKSKTKLEDREIKINPDFANTLEIPQESYVKLALTGNKMHFACELYTGQNEIIIYSKGDLS</sequence>
<evidence type="ECO:0000313" key="1">
    <source>
        <dbReference type="EMBL" id="OGC46924.1"/>
    </source>
</evidence>
<name>A0A1F4UPR0_UNCKA</name>
<reference evidence="1 2" key="1">
    <citation type="journal article" date="2016" name="Nat. Commun.">
        <title>Thousands of microbial genomes shed light on interconnected biogeochemical processes in an aquifer system.</title>
        <authorList>
            <person name="Anantharaman K."/>
            <person name="Brown C.T."/>
            <person name="Hug L.A."/>
            <person name="Sharon I."/>
            <person name="Castelle C.J."/>
            <person name="Probst A.J."/>
            <person name="Thomas B.C."/>
            <person name="Singh A."/>
            <person name="Wilkins M.J."/>
            <person name="Karaoz U."/>
            <person name="Brodie E.L."/>
            <person name="Williams K.H."/>
            <person name="Hubbard S.S."/>
            <person name="Banfield J.F."/>
        </authorList>
    </citation>
    <scope>NUCLEOTIDE SEQUENCE [LARGE SCALE GENOMIC DNA]</scope>
</reference>
<organism evidence="1 2">
    <name type="scientific">candidate division WWE3 bacterium RIFCSPHIGHO2_01_FULL_35_17</name>
    <dbReference type="NCBI Taxonomy" id="1802614"/>
    <lineage>
        <taxon>Bacteria</taxon>
        <taxon>Katanobacteria</taxon>
    </lineage>
</organism>
<evidence type="ECO:0000313" key="2">
    <source>
        <dbReference type="Proteomes" id="UP000176444"/>
    </source>
</evidence>
<comment type="caution">
    <text evidence="1">The sequence shown here is derived from an EMBL/GenBank/DDBJ whole genome shotgun (WGS) entry which is preliminary data.</text>
</comment>
<proteinExistence type="predicted"/>
<gene>
    <name evidence="1" type="ORF">A2713_00885</name>
</gene>
<protein>
    <submittedName>
        <fullName evidence="1">Uncharacterized protein</fullName>
    </submittedName>
</protein>
<accession>A0A1F4UPR0</accession>
<dbReference type="Proteomes" id="UP000176444">
    <property type="component" value="Unassembled WGS sequence"/>
</dbReference>
<dbReference type="AlphaFoldDB" id="A0A1F4UPR0"/>